<sequence>QIELTRFTPVDFEAFLLEKRKTVTISTLNSYPSVVKDLYRRKEVPLPDAYEKQMATFFSGLKRLQAAKFQSGAPKESGKDPLPYSLYQPLCRVTLERQDAGFAHFFLTTQCNLMCRSESVQTLCTQHLSAHDNSVGCTMHKSKTNQEGTGPKDPRHVYTNSRSPSTC</sequence>
<comment type="caution">
    <text evidence="2">The sequence shown here is derived from an EMBL/GenBank/DDBJ whole genome shotgun (WGS) entry which is preliminary data.</text>
</comment>
<name>A0A8T1TTC1_9STRA</name>
<organism evidence="2 3">
    <name type="scientific">Phytophthora cactorum</name>
    <dbReference type="NCBI Taxonomy" id="29920"/>
    <lineage>
        <taxon>Eukaryota</taxon>
        <taxon>Sar</taxon>
        <taxon>Stramenopiles</taxon>
        <taxon>Oomycota</taxon>
        <taxon>Peronosporomycetes</taxon>
        <taxon>Peronosporales</taxon>
        <taxon>Peronosporaceae</taxon>
        <taxon>Phytophthora</taxon>
    </lineage>
</organism>
<feature type="non-terminal residue" evidence="2">
    <location>
        <position position="1"/>
    </location>
</feature>
<accession>A0A8T1TTC1</accession>
<evidence type="ECO:0000313" key="2">
    <source>
        <dbReference type="EMBL" id="KAG6946967.1"/>
    </source>
</evidence>
<evidence type="ECO:0000313" key="3">
    <source>
        <dbReference type="Proteomes" id="UP000688947"/>
    </source>
</evidence>
<dbReference type="VEuPathDB" id="FungiDB:PC110_g22049"/>
<feature type="compositionally biased region" description="Polar residues" evidence="1">
    <location>
        <begin position="158"/>
        <end position="167"/>
    </location>
</feature>
<feature type="region of interest" description="Disordered" evidence="1">
    <location>
        <begin position="135"/>
        <end position="167"/>
    </location>
</feature>
<dbReference type="AlphaFoldDB" id="A0A8T1TTC1"/>
<evidence type="ECO:0008006" key="4">
    <source>
        <dbReference type="Google" id="ProtNLM"/>
    </source>
</evidence>
<dbReference type="EMBL" id="JAENGZ010001644">
    <property type="protein sequence ID" value="KAG6946967.1"/>
    <property type="molecule type" value="Genomic_DNA"/>
</dbReference>
<dbReference type="Proteomes" id="UP000688947">
    <property type="component" value="Unassembled WGS sequence"/>
</dbReference>
<evidence type="ECO:0000256" key="1">
    <source>
        <dbReference type="SAM" id="MobiDB-lite"/>
    </source>
</evidence>
<protein>
    <recommendedName>
        <fullName evidence="4">Core-binding (CB) domain-containing protein</fullName>
    </recommendedName>
</protein>
<gene>
    <name evidence="2" type="ORF">JG687_00016400</name>
</gene>
<proteinExistence type="predicted"/>
<reference evidence="2" key="1">
    <citation type="submission" date="2021-01" db="EMBL/GenBank/DDBJ databases">
        <title>Phytophthora aleatoria, a newly-described species from Pinus radiata is distinct from Phytophthora cactorum isolates based on comparative genomics.</title>
        <authorList>
            <person name="Mcdougal R."/>
            <person name="Panda P."/>
            <person name="Williams N."/>
            <person name="Studholme D.J."/>
        </authorList>
    </citation>
    <scope>NUCLEOTIDE SEQUENCE</scope>
    <source>
        <strain evidence="2">NZFS 3830</strain>
    </source>
</reference>
<dbReference type="OrthoDB" id="77432at2759"/>